<dbReference type="PANTHER" id="PTHR24148:SF73">
    <property type="entry name" value="HET DOMAIN PROTEIN (AFU_ORTHOLOGUE AFUA_8G01020)"/>
    <property type="match status" value="1"/>
</dbReference>
<dbReference type="GeneID" id="89971972"/>
<dbReference type="PANTHER" id="PTHR24148">
    <property type="entry name" value="ANKYRIN REPEAT DOMAIN-CONTAINING PROTEIN 39 HOMOLOG-RELATED"/>
    <property type="match status" value="1"/>
</dbReference>
<evidence type="ECO:0000313" key="3">
    <source>
        <dbReference type="Proteomes" id="UP001358417"/>
    </source>
</evidence>
<name>A0AAV9N8B4_9EURO</name>
<gene>
    <name evidence="2" type="ORF">LTR84_003789</name>
</gene>
<dbReference type="InterPro" id="IPR052895">
    <property type="entry name" value="HetReg/Transcr_Mod"/>
</dbReference>
<organism evidence="2 3">
    <name type="scientific">Exophiala bonariae</name>
    <dbReference type="NCBI Taxonomy" id="1690606"/>
    <lineage>
        <taxon>Eukaryota</taxon>
        <taxon>Fungi</taxon>
        <taxon>Dikarya</taxon>
        <taxon>Ascomycota</taxon>
        <taxon>Pezizomycotina</taxon>
        <taxon>Eurotiomycetes</taxon>
        <taxon>Chaetothyriomycetidae</taxon>
        <taxon>Chaetothyriales</taxon>
        <taxon>Herpotrichiellaceae</taxon>
        <taxon>Exophiala</taxon>
    </lineage>
</organism>
<evidence type="ECO:0000313" key="2">
    <source>
        <dbReference type="EMBL" id="KAK5050508.1"/>
    </source>
</evidence>
<dbReference type="RefSeq" id="XP_064705094.1">
    <property type="nucleotide sequence ID" value="XM_064847373.1"/>
</dbReference>
<dbReference type="AlphaFoldDB" id="A0AAV9N8B4"/>
<sequence>MVAPLWQKLETLEQHLDRLDLAVNTIMKHLNITIPGSASDTVQKVTLGSDAGDKVSSPTLTGPYKYKVLDHGKAEIRVLALNGTNDESQEISGSLVHISLEDKQTSAVKRYNALSYTWGEPKMNRRIVIDGHIFFVTQNLENALRQMRTRASRTAGISGDGINQADIEERANQVMLMRRIYKSALYVEVWLGEAVEGSALAMDLINKIGRPPIRGPGQKEVLYPEFSEAEVRQHWDSVRLLMTQPWWERSWIRQEIALGVRTQVFWGEYSVDFDTLSQAVMAIEYADSLGHNIPGAAVDRTKQSPSDQLVNLSFYHHARGIRTLRKNTHRGHAFLALPELLLHSRYCKATDERDKIYSMIGLADMEIYRLSPDYQLSLHEVLKSTARAILPKKKGLRLLGACQNPDRNHNLPSWAPNLVDHWKYHPFEPDDSQHFISTAEPQVEFDNDAMLVKGVIFDSVSQLCKEKVPTDPTPEEFDDVYAAWHRFAEEALAAGHLDESRFKSLPSINRNKEFFWLHFLSTNRTTSRYLKYSDDDKTVLLPEREDGVKMEYMGLNLKLARRYLLPGSSDLELHPLRRIRAALKKYGAGRQLGLCADQKTLVLLPGDARPGDLVAVFRGASFPYVLRKVPKDIGSADQDETVLVGEAFLPEDGFNMAFSFGNRATSSDVIRVI</sequence>
<evidence type="ECO:0000259" key="1">
    <source>
        <dbReference type="Pfam" id="PF06985"/>
    </source>
</evidence>
<dbReference type="Proteomes" id="UP001358417">
    <property type="component" value="Unassembled WGS sequence"/>
</dbReference>
<proteinExistence type="predicted"/>
<dbReference type="InterPro" id="IPR010730">
    <property type="entry name" value="HET"/>
</dbReference>
<protein>
    <recommendedName>
        <fullName evidence="1">Heterokaryon incompatibility domain-containing protein</fullName>
    </recommendedName>
</protein>
<dbReference type="EMBL" id="JAVRRD010000017">
    <property type="protein sequence ID" value="KAK5050508.1"/>
    <property type="molecule type" value="Genomic_DNA"/>
</dbReference>
<keyword evidence="3" id="KW-1185">Reference proteome</keyword>
<dbReference type="Pfam" id="PF06985">
    <property type="entry name" value="HET"/>
    <property type="match status" value="1"/>
</dbReference>
<reference evidence="2 3" key="1">
    <citation type="submission" date="2023-08" db="EMBL/GenBank/DDBJ databases">
        <title>Black Yeasts Isolated from many extreme environments.</title>
        <authorList>
            <person name="Coleine C."/>
            <person name="Stajich J.E."/>
            <person name="Selbmann L."/>
        </authorList>
    </citation>
    <scope>NUCLEOTIDE SEQUENCE [LARGE SCALE GENOMIC DNA]</scope>
    <source>
        <strain evidence="2 3">CCFEE 5792</strain>
    </source>
</reference>
<feature type="domain" description="Heterokaryon incompatibility" evidence="1">
    <location>
        <begin position="111"/>
        <end position="255"/>
    </location>
</feature>
<accession>A0AAV9N8B4</accession>
<comment type="caution">
    <text evidence="2">The sequence shown here is derived from an EMBL/GenBank/DDBJ whole genome shotgun (WGS) entry which is preliminary data.</text>
</comment>